<proteinExistence type="predicted"/>
<dbReference type="AlphaFoldDB" id="A0A3P6CWR7"/>
<organism evidence="1">
    <name type="scientific">Brassica oleracea</name>
    <name type="common">Wild cabbage</name>
    <dbReference type="NCBI Taxonomy" id="3712"/>
    <lineage>
        <taxon>Eukaryota</taxon>
        <taxon>Viridiplantae</taxon>
        <taxon>Streptophyta</taxon>
        <taxon>Embryophyta</taxon>
        <taxon>Tracheophyta</taxon>
        <taxon>Spermatophyta</taxon>
        <taxon>Magnoliopsida</taxon>
        <taxon>eudicotyledons</taxon>
        <taxon>Gunneridae</taxon>
        <taxon>Pentapetalae</taxon>
        <taxon>rosids</taxon>
        <taxon>malvids</taxon>
        <taxon>Brassicales</taxon>
        <taxon>Brassicaceae</taxon>
        <taxon>Brassiceae</taxon>
        <taxon>Brassica</taxon>
    </lineage>
</organism>
<accession>A0A3P6CWR7</accession>
<gene>
    <name evidence="1" type="ORF">BOLC2T09239H</name>
</gene>
<evidence type="ECO:0000313" key="1">
    <source>
        <dbReference type="EMBL" id="VDD23073.1"/>
    </source>
</evidence>
<name>A0A3P6CWR7_BRAOL</name>
<sequence length="61" mass="7208">MFLGIYRGTCSSEYTEGPVPRNVPRDMFLGTCPSVYSEEDFPRKYPDEVLRRYIPRRFPTN</sequence>
<reference evidence="1" key="1">
    <citation type="submission" date="2018-11" db="EMBL/GenBank/DDBJ databases">
        <authorList>
            <consortium name="Genoscope - CEA"/>
            <person name="William W."/>
        </authorList>
    </citation>
    <scope>NUCLEOTIDE SEQUENCE</scope>
</reference>
<dbReference type="EMBL" id="LR031874">
    <property type="protein sequence ID" value="VDD23073.1"/>
    <property type="molecule type" value="Genomic_DNA"/>
</dbReference>
<protein>
    <submittedName>
        <fullName evidence="1">Uncharacterized protein</fullName>
    </submittedName>
</protein>